<dbReference type="Proteomes" id="UP000241093">
    <property type="component" value="Unassembled WGS sequence"/>
</dbReference>
<evidence type="ECO:0000256" key="2">
    <source>
        <dbReference type="ARBA" id="ARBA00022741"/>
    </source>
</evidence>
<name>A0A2T4I9Q7_9MOLU</name>
<protein>
    <recommendedName>
        <fullName evidence="5">Thiamine diphosphokinase</fullName>
        <ecNumber evidence="5">2.7.6.2</ecNumber>
    </recommendedName>
</protein>
<organism evidence="7 8">
    <name type="scientific">Mycoplasma leachii 06049</name>
    <dbReference type="NCBI Taxonomy" id="1188244"/>
    <lineage>
        <taxon>Bacteria</taxon>
        <taxon>Bacillati</taxon>
        <taxon>Mycoplasmatota</taxon>
        <taxon>Mollicutes</taxon>
        <taxon>Mycoplasmataceae</taxon>
        <taxon>Mycoplasma</taxon>
    </lineage>
</organism>
<keyword evidence="2" id="KW-0547">Nucleotide-binding</keyword>
<dbReference type="Pfam" id="PF04265">
    <property type="entry name" value="TPK_B1_binding"/>
    <property type="match status" value="1"/>
</dbReference>
<feature type="domain" description="Thiamin pyrophosphokinase thiamin-binding" evidence="6">
    <location>
        <begin position="151"/>
        <end position="216"/>
    </location>
</feature>
<dbReference type="NCBIfam" id="TIGR01378">
    <property type="entry name" value="thi_PPkinase"/>
    <property type="match status" value="1"/>
</dbReference>
<comment type="caution">
    <text evidence="7">The sequence shown here is derived from an EMBL/GenBank/DDBJ whole genome shotgun (WGS) entry which is preliminary data.</text>
</comment>
<dbReference type="GO" id="GO:0004788">
    <property type="term" value="F:thiamine diphosphokinase activity"/>
    <property type="evidence" value="ECO:0007669"/>
    <property type="project" value="UniProtKB-UniRule"/>
</dbReference>
<accession>A0A2T4I9Q7</accession>
<evidence type="ECO:0000256" key="5">
    <source>
        <dbReference type="NCBIfam" id="TIGR01378"/>
    </source>
</evidence>
<dbReference type="InterPro" id="IPR007371">
    <property type="entry name" value="TPK_catalytic"/>
</dbReference>
<dbReference type="InterPro" id="IPR036759">
    <property type="entry name" value="TPK_catalytic_sf"/>
</dbReference>
<keyword evidence="1" id="KW-0808">Transferase</keyword>
<dbReference type="InterPro" id="IPR006282">
    <property type="entry name" value="Thi_PPkinase"/>
</dbReference>
<dbReference type="PANTHER" id="PTHR41299:SF1">
    <property type="entry name" value="THIAMINE PYROPHOSPHOKINASE"/>
    <property type="match status" value="1"/>
</dbReference>
<dbReference type="PANTHER" id="PTHR41299">
    <property type="entry name" value="THIAMINE PYROPHOSPHOKINASE"/>
    <property type="match status" value="1"/>
</dbReference>
<dbReference type="GO" id="GO:0005524">
    <property type="term" value="F:ATP binding"/>
    <property type="evidence" value="ECO:0007669"/>
    <property type="project" value="UniProtKB-KW"/>
</dbReference>
<evidence type="ECO:0000256" key="3">
    <source>
        <dbReference type="ARBA" id="ARBA00022777"/>
    </source>
</evidence>
<reference evidence="7 8" key="1">
    <citation type="submission" date="2015-04" db="EMBL/GenBank/DDBJ databases">
        <title>Genome sequence of Mycoplasma leachii strain 06049.</title>
        <authorList>
            <person name="Sirand-Pugnet P."/>
            <person name="Breton M."/>
            <person name="Dordet-Frisoni E."/>
            <person name="Baranowski E."/>
            <person name="Barre A."/>
            <person name="Couture C."/>
            <person name="Dupuy V."/>
            <person name="Gaurivaud P."/>
            <person name="Jacob D."/>
            <person name="Lemaitre C."/>
            <person name="Manso-Silvan L."/>
            <person name="Nikolski M."/>
            <person name="Nouvel L.-X."/>
            <person name="Poumarat F."/>
            <person name="Tardy F."/>
            <person name="Thebault P."/>
            <person name="Theil S."/>
            <person name="Citti C."/>
            <person name="Thiaucourt F."/>
            <person name="Blanchard A."/>
        </authorList>
    </citation>
    <scope>NUCLEOTIDE SEQUENCE [LARGE SCALE GENOMIC DNA]</scope>
    <source>
        <strain evidence="7 8">06049</strain>
    </source>
</reference>
<dbReference type="SMART" id="SM00983">
    <property type="entry name" value="TPK_B1_binding"/>
    <property type="match status" value="1"/>
</dbReference>
<dbReference type="GO" id="GO:0009229">
    <property type="term" value="P:thiamine diphosphate biosynthetic process"/>
    <property type="evidence" value="ECO:0007669"/>
    <property type="project" value="InterPro"/>
</dbReference>
<sequence>MVVMILQKEQEDYLMNYKTILIVTAKTNLNLESFNNNSTYVIGVERGCLDLISRNMKIDYAIGDFDKVTSQELELIKTKIKNVEIWSPEKDYFDGELAILKGLEASKDAKIIFIANPTKRYDKNYSIFHFIFKYNLTFINDDSILFKFDKGTNILKFEDYQDYTYVSFISKDNTNITIKDLKYECENLNLSSYSNSCLSNAFLPYKDGIIWCNNPIICILTK</sequence>
<dbReference type="AlphaFoldDB" id="A0A2T4I9Q7"/>
<evidence type="ECO:0000256" key="1">
    <source>
        <dbReference type="ARBA" id="ARBA00022679"/>
    </source>
</evidence>
<dbReference type="EC" id="2.7.6.2" evidence="5"/>
<evidence type="ECO:0000313" key="8">
    <source>
        <dbReference type="Proteomes" id="UP000241093"/>
    </source>
</evidence>
<evidence type="ECO:0000313" key="7">
    <source>
        <dbReference type="EMBL" id="PTD31191.1"/>
    </source>
</evidence>
<dbReference type="EMBL" id="LAUU01000010">
    <property type="protein sequence ID" value="PTD31191.1"/>
    <property type="molecule type" value="Genomic_DNA"/>
</dbReference>
<dbReference type="Gene3D" id="3.40.50.10240">
    <property type="entry name" value="Thiamin pyrophosphokinase, catalytic domain"/>
    <property type="match status" value="1"/>
</dbReference>
<dbReference type="CDD" id="cd07995">
    <property type="entry name" value="TPK"/>
    <property type="match status" value="1"/>
</dbReference>
<evidence type="ECO:0000259" key="6">
    <source>
        <dbReference type="SMART" id="SM00983"/>
    </source>
</evidence>
<keyword evidence="4" id="KW-0067">ATP-binding</keyword>
<dbReference type="GO" id="GO:0006772">
    <property type="term" value="P:thiamine metabolic process"/>
    <property type="evidence" value="ECO:0007669"/>
    <property type="project" value="UniProtKB-UniRule"/>
</dbReference>
<proteinExistence type="predicted"/>
<gene>
    <name evidence="7" type="ORF">MLEAa_8100</name>
</gene>
<keyword evidence="3 7" id="KW-0418">Kinase</keyword>
<dbReference type="Pfam" id="PF04263">
    <property type="entry name" value="TPK_catalytic"/>
    <property type="match status" value="1"/>
</dbReference>
<dbReference type="GO" id="GO:0016301">
    <property type="term" value="F:kinase activity"/>
    <property type="evidence" value="ECO:0007669"/>
    <property type="project" value="UniProtKB-KW"/>
</dbReference>
<dbReference type="InterPro" id="IPR007373">
    <property type="entry name" value="Thiamin_PyroPKinase_B1-bd"/>
</dbReference>
<dbReference type="InterPro" id="IPR053149">
    <property type="entry name" value="TPK"/>
</dbReference>
<evidence type="ECO:0000256" key="4">
    <source>
        <dbReference type="ARBA" id="ARBA00022840"/>
    </source>
</evidence>
<dbReference type="GO" id="GO:0030975">
    <property type="term" value="F:thiamine binding"/>
    <property type="evidence" value="ECO:0007669"/>
    <property type="project" value="InterPro"/>
</dbReference>
<dbReference type="SUPFAM" id="SSF63999">
    <property type="entry name" value="Thiamin pyrophosphokinase, catalytic domain"/>
    <property type="match status" value="1"/>
</dbReference>